<evidence type="ECO:0000313" key="1">
    <source>
        <dbReference type="EMBL" id="MDQ0746895.1"/>
    </source>
</evidence>
<dbReference type="Proteomes" id="UP001232755">
    <property type="component" value="Unassembled WGS sequence"/>
</dbReference>
<evidence type="ECO:0000313" key="2">
    <source>
        <dbReference type="Proteomes" id="UP001232755"/>
    </source>
</evidence>
<reference evidence="1 2" key="1">
    <citation type="submission" date="2023-07" db="EMBL/GenBank/DDBJ databases">
        <title>Comparative genomics of wheat-associated soil bacteria to identify genetic determinants of phenazine resistance.</title>
        <authorList>
            <person name="Mouncey N."/>
        </authorList>
    </citation>
    <scope>NUCLEOTIDE SEQUENCE [LARGE SCALE GENOMIC DNA]</scope>
    <source>
        <strain evidence="1 2">B3I12</strain>
    </source>
</reference>
<keyword evidence="2" id="KW-1185">Reference proteome</keyword>
<accession>A0ABU0QIC9</accession>
<gene>
    <name evidence="1" type="ORF">QF034_001126</name>
</gene>
<comment type="caution">
    <text evidence="1">The sequence shown here is derived from an EMBL/GenBank/DDBJ whole genome shotgun (WGS) entry which is preliminary data.</text>
</comment>
<name>A0ABU0QIC9_9ACTN</name>
<organism evidence="1 2">
    <name type="scientific">Streptomyces africanus</name>
    <dbReference type="NCBI Taxonomy" id="231024"/>
    <lineage>
        <taxon>Bacteria</taxon>
        <taxon>Bacillati</taxon>
        <taxon>Actinomycetota</taxon>
        <taxon>Actinomycetes</taxon>
        <taxon>Kitasatosporales</taxon>
        <taxon>Streptomycetaceae</taxon>
        <taxon>Streptomyces</taxon>
    </lineage>
</organism>
<protein>
    <submittedName>
        <fullName evidence="1">Uncharacterized protein</fullName>
    </submittedName>
</protein>
<sequence>MKEVIHDFVKRQLDGFDLTEDGFDRHGSFEWTMHRESDGLHRYVIVAVSPTADANFVVEVWAGASDGLHFARRLIGTQTMVGGWTEYGHMAEQVLQKPIDDAKQLAERLRKSDLDQSYVAGSSPL</sequence>
<proteinExistence type="predicted"/>
<dbReference type="EMBL" id="JAUSYP010000001">
    <property type="protein sequence ID" value="MDQ0746895.1"/>
    <property type="molecule type" value="Genomic_DNA"/>
</dbReference>
<dbReference type="RefSeq" id="WP_307173889.1">
    <property type="nucleotide sequence ID" value="NZ_JAUSYP010000001.1"/>
</dbReference>